<organism evidence="1 2">
    <name type="scientific">Diphasiastrum complanatum</name>
    <name type="common">Issler's clubmoss</name>
    <name type="synonym">Lycopodium complanatum</name>
    <dbReference type="NCBI Taxonomy" id="34168"/>
    <lineage>
        <taxon>Eukaryota</taxon>
        <taxon>Viridiplantae</taxon>
        <taxon>Streptophyta</taxon>
        <taxon>Embryophyta</taxon>
        <taxon>Tracheophyta</taxon>
        <taxon>Lycopodiopsida</taxon>
        <taxon>Lycopodiales</taxon>
        <taxon>Lycopodiaceae</taxon>
        <taxon>Lycopodioideae</taxon>
        <taxon>Diphasiastrum</taxon>
    </lineage>
</organism>
<evidence type="ECO:0000313" key="1">
    <source>
        <dbReference type="EMBL" id="KAJ7528563.1"/>
    </source>
</evidence>
<keyword evidence="2" id="KW-1185">Reference proteome</keyword>
<sequence>MMVRKDSKMEDCFSSGMQNIHSQISSTPRSSCNGRRPSVPCRVKSNAAVFESKKLKKTHELRQGRTNAVKLPTLNFSRIQKNVADQEQIFPNLSQPFVLKEVGALDRGVQILTDRCGKESLVSGRKASLSERCQKDSPRSNVFAKYANSRTALCKADTSFVGDLKKWRQLSREFRFRQVEKTAKDLFFSQQALLSSPKAIHSGSSPSKNLDGNLTRRRLMTSREFSESNSIGIGNKENGVRLRTGRPEAAWQAKKLSLRLASSLEDALAKVESCASEAKKVSIPLGTTHDSVIVSSVSKIKTADALANPPLSLKFSCRDDLNTSDKIEKIIKEPNDASERQSRMQKEMRVTYNIAEPGISSMGCTGSSQTKTPKVKPSKLPLGNYGKSFAFGSGSDPVEHSQTARTFRSVFQFPSPRLAITERSSSHKFSIKKCGKSDVICPVLPLGVSETPEMVLKQCGRHMTRFEQREILTYTEVYYLGTQAQKVLASATPVACKSGFDDERGDYRVIEHDHIAYRYEILGLLGKVYSYIQSRFYRSPEVILGLPYDTMIDVWSFGCILAELFSGHPLFPGENEVEQLACMMEILGLPPNLVLEQASRKKMFFDSNNRPKIVIHSWGRRYWPETKNIGAAIKCNDPVFVDFLECCLRWDKSERLTPEELLEHEWILEVGLLAFLS</sequence>
<comment type="caution">
    <text evidence="1">The sequence shown here is derived from an EMBL/GenBank/DDBJ whole genome shotgun (WGS) entry which is preliminary data.</text>
</comment>
<accession>A0ACC2BFP8</accession>
<gene>
    <name evidence="1" type="ORF">O6H91_15G008200</name>
</gene>
<proteinExistence type="predicted"/>
<dbReference type="Proteomes" id="UP001162992">
    <property type="component" value="Chromosome 15"/>
</dbReference>
<protein>
    <submittedName>
        <fullName evidence="1">Uncharacterized protein</fullName>
    </submittedName>
</protein>
<evidence type="ECO:0000313" key="2">
    <source>
        <dbReference type="Proteomes" id="UP001162992"/>
    </source>
</evidence>
<dbReference type="EMBL" id="CM055106">
    <property type="protein sequence ID" value="KAJ7528563.1"/>
    <property type="molecule type" value="Genomic_DNA"/>
</dbReference>
<reference evidence="2" key="1">
    <citation type="journal article" date="2024" name="Proc. Natl. Acad. Sci. U.S.A.">
        <title>Extraordinary preservation of gene collinearity over three hundred million years revealed in homosporous lycophytes.</title>
        <authorList>
            <person name="Li C."/>
            <person name="Wickell D."/>
            <person name="Kuo L.Y."/>
            <person name="Chen X."/>
            <person name="Nie B."/>
            <person name="Liao X."/>
            <person name="Peng D."/>
            <person name="Ji J."/>
            <person name="Jenkins J."/>
            <person name="Williams M."/>
            <person name="Shu S."/>
            <person name="Plott C."/>
            <person name="Barry K."/>
            <person name="Rajasekar S."/>
            <person name="Grimwood J."/>
            <person name="Han X."/>
            <person name="Sun S."/>
            <person name="Hou Z."/>
            <person name="He W."/>
            <person name="Dai G."/>
            <person name="Sun C."/>
            <person name="Schmutz J."/>
            <person name="Leebens-Mack J.H."/>
            <person name="Li F.W."/>
            <person name="Wang L."/>
        </authorList>
    </citation>
    <scope>NUCLEOTIDE SEQUENCE [LARGE SCALE GENOMIC DNA]</scope>
    <source>
        <strain evidence="2">cv. PW_Plant_1</strain>
    </source>
</reference>
<name>A0ACC2BFP8_DIPCM</name>